<sequence>MSGADRDLAKEWREEHKPNGPSIHLHQPKFISCENNNRNMSEDMSGTTNSGAFIVGSPKRDQKKDSIDIFFQDPSDQRSTKFIEKLQESEIISDDDNKICDELFMAIDCQLMYPFLG</sequence>
<reference evidence="2 3" key="1">
    <citation type="submission" date="2018-08" db="EMBL/GenBank/DDBJ databases">
        <title>Genome and evolution of the arbuscular mycorrhizal fungus Diversispora epigaea (formerly Glomus versiforme) and its bacterial endosymbionts.</title>
        <authorList>
            <person name="Sun X."/>
            <person name="Fei Z."/>
            <person name="Harrison M."/>
        </authorList>
    </citation>
    <scope>NUCLEOTIDE SEQUENCE [LARGE SCALE GENOMIC DNA]</scope>
    <source>
        <strain evidence="2 3">IT104</strain>
    </source>
</reference>
<proteinExistence type="predicted"/>
<dbReference type="AlphaFoldDB" id="A0A397JHR0"/>
<organism evidence="2 3">
    <name type="scientific">Diversispora epigaea</name>
    <dbReference type="NCBI Taxonomy" id="1348612"/>
    <lineage>
        <taxon>Eukaryota</taxon>
        <taxon>Fungi</taxon>
        <taxon>Fungi incertae sedis</taxon>
        <taxon>Mucoromycota</taxon>
        <taxon>Glomeromycotina</taxon>
        <taxon>Glomeromycetes</taxon>
        <taxon>Diversisporales</taxon>
        <taxon>Diversisporaceae</taxon>
        <taxon>Diversispora</taxon>
    </lineage>
</organism>
<evidence type="ECO:0000313" key="3">
    <source>
        <dbReference type="Proteomes" id="UP000266861"/>
    </source>
</evidence>
<evidence type="ECO:0000256" key="1">
    <source>
        <dbReference type="SAM" id="MobiDB-lite"/>
    </source>
</evidence>
<dbReference type="EMBL" id="PQFF01000062">
    <property type="protein sequence ID" value="RHZ85486.1"/>
    <property type="molecule type" value="Genomic_DNA"/>
</dbReference>
<evidence type="ECO:0000313" key="2">
    <source>
        <dbReference type="EMBL" id="RHZ85486.1"/>
    </source>
</evidence>
<dbReference type="Proteomes" id="UP000266861">
    <property type="component" value="Unassembled WGS sequence"/>
</dbReference>
<feature type="compositionally biased region" description="Basic and acidic residues" evidence="1">
    <location>
        <begin position="1"/>
        <end position="18"/>
    </location>
</feature>
<comment type="caution">
    <text evidence="2">The sequence shown here is derived from an EMBL/GenBank/DDBJ whole genome shotgun (WGS) entry which is preliminary data.</text>
</comment>
<name>A0A397JHR0_9GLOM</name>
<accession>A0A397JHR0</accession>
<feature type="region of interest" description="Disordered" evidence="1">
    <location>
        <begin position="1"/>
        <end position="60"/>
    </location>
</feature>
<feature type="compositionally biased region" description="Polar residues" evidence="1">
    <location>
        <begin position="33"/>
        <end position="51"/>
    </location>
</feature>
<gene>
    <name evidence="2" type="ORF">Glove_65g73</name>
</gene>
<keyword evidence="3" id="KW-1185">Reference proteome</keyword>
<protein>
    <submittedName>
        <fullName evidence="2">Uncharacterized protein</fullName>
    </submittedName>
</protein>
<dbReference type="OrthoDB" id="10583715at2759"/>